<proteinExistence type="predicted"/>
<dbReference type="CDD" id="cd02440">
    <property type="entry name" value="AdoMet_MTases"/>
    <property type="match status" value="1"/>
</dbReference>
<comment type="caution">
    <text evidence="3">The sequence shown here is derived from an EMBL/GenBank/DDBJ whole genome shotgun (WGS) entry which is preliminary data.</text>
</comment>
<accession>A0ABS9NKV2</accession>
<dbReference type="GO" id="GO:0052913">
    <property type="term" value="F:16S rRNA (guanine(966)-N(2))-methyltransferase activity"/>
    <property type="evidence" value="ECO:0007669"/>
    <property type="project" value="UniProtKB-EC"/>
</dbReference>
<dbReference type="RefSeq" id="WP_238745189.1">
    <property type="nucleotide sequence ID" value="NZ_JAKOOW010000005.1"/>
</dbReference>
<dbReference type="EC" id="2.1.1.171" evidence="3"/>
<dbReference type="InterPro" id="IPR004398">
    <property type="entry name" value="RNA_MeTrfase_RsmD"/>
</dbReference>
<evidence type="ECO:0000313" key="3">
    <source>
        <dbReference type="EMBL" id="MCG6503140.1"/>
    </source>
</evidence>
<name>A0ABS9NKV2_9NEIS</name>
<sequence length="195" mass="21760">MTRQKTEKHHAKHRNRVRIIGGSCRGRQLVFADAAGLRPTADSVRERLFNWLGQDLSGLAVLDLFAGSGALGFEAASRNAQSVCLCEIHAQTAAALQRQAQEFGLQDRLRVVRQDALPFLQQSSLKFDVVFLDPPFGWEKWPELFKALENRLADQAAVYIEAEALPPLPPYLEVRREGRAGKSVFVLARQPEIGN</sequence>
<dbReference type="PANTHER" id="PTHR43542">
    <property type="entry name" value="METHYLTRANSFERASE"/>
    <property type="match status" value="1"/>
</dbReference>
<dbReference type="SUPFAM" id="SSF53335">
    <property type="entry name" value="S-adenosyl-L-methionine-dependent methyltransferases"/>
    <property type="match status" value="1"/>
</dbReference>
<organism evidence="3 4">
    <name type="scientific">Kingella pumchi</name>
    <dbReference type="NCBI Taxonomy" id="2779506"/>
    <lineage>
        <taxon>Bacteria</taxon>
        <taxon>Pseudomonadati</taxon>
        <taxon>Pseudomonadota</taxon>
        <taxon>Betaproteobacteria</taxon>
        <taxon>Neisseriales</taxon>
        <taxon>Neisseriaceae</taxon>
        <taxon>Kingella</taxon>
    </lineage>
</organism>
<protein>
    <submittedName>
        <fullName evidence="3">16S rRNA (Guanine(966)-N(2))-methyltransferase RsmD</fullName>
        <ecNumber evidence="3">2.1.1.171</ecNumber>
    </submittedName>
</protein>
<evidence type="ECO:0000256" key="1">
    <source>
        <dbReference type="ARBA" id="ARBA00022603"/>
    </source>
</evidence>
<dbReference type="Pfam" id="PF03602">
    <property type="entry name" value="Cons_hypoth95"/>
    <property type="match status" value="1"/>
</dbReference>
<dbReference type="PROSITE" id="PS00092">
    <property type="entry name" value="N6_MTASE"/>
    <property type="match status" value="1"/>
</dbReference>
<dbReference type="Proteomes" id="UP001298424">
    <property type="component" value="Unassembled WGS sequence"/>
</dbReference>
<keyword evidence="4" id="KW-1185">Reference proteome</keyword>
<dbReference type="InterPro" id="IPR002052">
    <property type="entry name" value="DNA_methylase_N6_adenine_CS"/>
</dbReference>
<dbReference type="PANTHER" id="PTHR43542:SF1">
    <property type="entry name" value="METHYLTRANSFERASE"/>
    <property type="match status" value="1"/>
</dbReference>
<keyword evidence="2 3" id="KW-0808">Transferase</keyword>
<dbReference type="PIRSF" id="PIRSF004553">
    <property type="entry name" value="CHP00095"/>
    <property type="match status" value="1"/>
</dbReference>
<evidence type="ECO:0000313" key="4">
    <source>
        <dbReference type="Proteomes" id="UP001298424"/>
    </source>
</evidence>
<evidence type="ECO:0000256" key="2">
    <source>
        <dbReference type="ARBA" id="ARBA00022679"/>
    </source>
</evidence>
<dbReference type="Gene3D" id="3.40.50.150">
    <property type="entry name" value="Vaccinia Virus protein VP39"/>
    <property type="match status" value="1"/>
</dbReference>
<dbReference type="InterPro" id="IPR029063">
    <property type="entry name" value="SAM-dependent_MTases_sf"/>
</dbReference>
<dbReference type="EMBL" id="JAKOOW010000005">
    <property type="protein sequence ID" value="MCG6503140.1"/>
    <property type="molecule type" value="Genomic_DNA"/>
</dbReference>
<reference evidence="3 4" key="1">
    <citation type="submission" date="2022-02" db="EMBL/GenBank/DDBJ databases">
        <title>Genome sequence data of Kingella unionensis sp. nov. strain CICC 24913 (CCUG 75125).</title>
        <authorList>
            <person name="Xiao M."/>
        </authorList>
    </citation>
    <scope>NUCLEOTIDE SEQUENCE [LARGE SCALE GENOMIC DNA]</scope>
    <source>
        <strain evidence="3 4">CICC 24913</strain>
    </source>
</reference>
<gene>
    <name evidence="3" type="primary">rsmD</name>
    <name evidence="3" type="ORF">MB824_01300</name>
</gene>
<keyword evidence="1 3" id="KW-0489">Methyltransferase</keyword>
<dbReference type="NCBIfam" id="TIGR00095">
    <property type="entry name" value="16S rRNA (guanine(966)-N(2))-methyltransferase RsmD"/>
    <property type="match status" value="1"/>
</dbReference>